<feature type="region of interest" description="Disordered" evidence="1">
    <location>
        <begin position="1"/>
        <end position="56"/>
    </location>
</feature>
<evidence type="ECO:0000313" key="4">
    <source>
        <dbReference type="Proteomes" id="UP001321760"/>
    </source>
</evidence>
<sequence>MGDGPSQEGTTENLPAAPKSPDPEVVDQERSVQTVESPDVKVKKTQRGPKLEHRGVDVPPPLVKDCLKLAEDTLALLGKLHPLARVGALPPHVRLGLAPLNSLASTLKNKLAEPLVIEIDETGDEGSDDEKNDDSSDSSSVSSRVDIIDIGPPPPFPVGHLVVLDADLCRVHRAPMDEWRRKWAFGPVLPPRQVVIQAFYNRLTPKVVAASAPANASEHAGKAMATTQSSSESKNLQRVHIHSPVIHLELEKMFSGAQFVPSPITIAPPFKLLVEFLPQLRDRLAAVETELEDERKTLGAPVPVVSEPPPGPPEATRSDDEQGSTGDSGKDNNQDGPAKDGDSNHDDTDSTSAQTDNDGAIAAKTRSPPRSLRERNLQRDASHLKLLLDFIEEDLHDVLELRSQIASGTLEEILFEDLWHLFKPGDIILSTRGPNKQLFRICAVTGGAIQLRNHTREESEHMDRLRGQTMRRGPTREAGLEDILREESSGLGLWTPFTIDCYVMAYDGTEIGPVDHCKRIKHYSGKRAIRDLDVYPLRFHPNGEELLKQMEERGRRVLNSYGHRRYRGDAINSTGTEKLEDIRSDVFIDMKTYYSTSPFRNTMQFPGQPPPPPNAQGRPADLGHLLKTKSNPTETSEQIGKVRVFLAGHEVDAKLSEDFMAANRVSLQARKADIDQLSAAELQLLQYPVVGYAFRYRRWFFLDIDLVQDVDLDREAQESGFNELVMPQRYRDLLVALVDNHISGSRQTETVAQGMADEESAVNQIDLVKGKGQGVIVLLHGPPGSGKTSTAETIAAYTKRPLYHLTFGDIGTVPDMVERNLVSHAKRANKWGCVLLLDEADVFLRQRDWNDMHHNALVSVFLRELEYYSGILFLTTNRPGVLDEAFKSRIHITLQYPNVNLDSTRTMWTNILNRIERDNASNDVKVSYSRDELLDFAERHYRRCEGEGAAWNGRQIRNAFRTALAIGYHDRLRILREEGITPAQAAKSGKKKWMRVKLTKGNFQKIAKTSLEFEQYISSLRGRDSDNVRDAEVRDDFFSELGAAMQLARKEYGSVGSRRKGGSRALPSSSGKTKKTKAAAKEPVEEDDEDEDEETEEEDGYEDEDEDDD</sequence>
<dbReference type="PANTHER" id="PTHR46411">
    <property type="entry name" value="FAMILY ATPASE, PUTATIVE-RELATED"/>
    <property type="match status" value="1"/>
</dbReference>
<dbReference type="EMBL" id="MU865959">
    <property type="protein sequence ID" value="KAK4446140.1"/>
    <property type="molecule type" value="Genomic_DNA"/>
</dbReference>
<feature type="domain" description="AAA+ ATPase" evidence="2">
    <location>
        <begin position="773"/>
        <end position="897"/>
    </location>
</feature>
<dbReference type="InterPro" id="IPR003593">
    <property type="entry name" value="AAA+_ATPase"/>
</dbReference>
<dbReference type="Gene3D" id="3.40.50.300">
    <property type="entry name" value="P-loop containing nucleotide triphosphate hydrolases"/>
    <property type="match status" value="1"/>
</dbReference>
<reference evidence="3" key="2">
    <citation type="submission" date="2023-05" db="EMBL/GenBank/DDBJ databases">
        <authorList>
            <consortium name="Lawrence Berkeley National Laboratory"/>
            <person name="Steindorff A."/>
            <person name="Hensen N."/>
            <person name="Bonometti L."/>
            <person name="Westerberg I."/>
            <person name="Brannstrom I.O."/>
            <person name="Guillou S."/>
            <person name="Cros-Aarteil S."/>
            <person name="Calhoun S."/>
            <person name="Haridas S."/>
            <person name="Kuo A."/>
            <person name="Mondo S."/>
            <person name="Pangilinan J."/>
            <person name="Riley R."/>
            <person name="Labutti K."/>
            <person name="Andreopoulos B."/>
            <person name="Lipzen A."/>
            <person name="Chen C."/>
            <person name="Yanf M."/>
            <person name="Daum C."/>
            <person name="Ng V."/>
            <person name="Clum A."/>
            <person name="Ohm R."/>
            <person name="Martin F."/>
            <person name="Silar P."/>
            <person name="Natvig D."/>
            <person name="Lalanne C."/>
            <person name="Gautier V."/>
            <person name="Ament-Velasquez S.L."/>
            <person name="Kruys A."/>
            <person name="Hutchinson M.I."/>
            <person name="Powell A.J."/>
            <person name="Barry K."/>
            <person name="Miller A.N."/>
            <person name="Grigoriev I.V."/>
            <person name="Debuchy R."/>
            <person name="Gladieux P."/>
            <person name="Thoren M.H."/>
            <person name="Johannesson H."/>
        </authorList>
    </citation>
    <scope>NUCLEOTIDE SEQUENCE</scope>
    <source>
        <strain evidence="3">PSN243</strain>
    </source>
</reference>
<reference evidence="3" key="1">
    <citation type="journal article" date="2023" name="Mol. Phylogenet. Evol.">
        <title>Genome-scale phylogeny and comparative genomics of the fungal order Sordariales.</title>
        <authorList>
            <person name="Hensen N."/>
            <person name="Bonometti L."/>
            <person name="Westerberg I."/>
            <person name="Brannstrom I.O."/>
            <person name="Guillou S."/>
            <person name="Cros-Aarteil S."/>
            <person name="Calhoun S."/>
            <person name="Haridas S."/>
            <person name="Kuo A."/>
            <person name="Mondo S."/>
            <person name="Pangilinan J."/>
            <person name="Riley R."/>
            <person name="LaButti K."/>
            <person name="Andreopoulos B."/>
            <person name="Lipzen A."/>
            <person name="Chen C."/>
            <person name="Yan M."/>
            <person name="Daum C."/>
            <person name="Ng V."/>
            <person name="Clum A."/>
            <person name="Steindorff A."/>
            <person name="Ohm R.A."/>
            <person name="Martin F."/>
            <person name="Silar P."/>
            <person name="Natvig D.O."/>
            <person name="Lalanne C."/>
            <person name="Gautier V."/>
            <person name="Ament-Velasquez S.L."/>
            <person name="Kruys A."/>
            <person name="Hutchinson M.I."/>
            <person name="Powell A.J."/>
            <person name="Barry K."/>
            <person name="Miller A.N."/>
            <person name="Grigoriev I.V."/>
            <person name="Debuchy R."/>
            <person name="Gladieux P."/>
            <person name="Hiltunen Thoren M."/>
            <person name="Johannesson H."/>
        </authorList>
    </citation>
    <scope>NUCLEOTIDE SEQUENCE</scope>
    <source>
        <strain evidence="3">PSN243</strain>
    </source>
</reference>
<dbReference type="Proteomes" id="UP001321760">
    <property type="component" value="Unassembled WGS sequence"/>
</dbReference>
<dbReference type="Pfam" id="PF00004">
    <property type="entry name" value="AAA"/>
    <property type="match status" value="1"/>
</dbReference>
<dbReference type="GO" id="GO:0016887">
    <property type="term" value="F:ATP hydrolysis activity"/>
    <property type="evidence" value="ECO:0007669"/>
    <property type="project" value="InterPro"/>
</dbReference>
<name>A0AAV9GCI7_9PEZI</name>
<accession>A0AAV9GCI7</accession>
<feature type="region of interest" description="Disordered" evidence="1">
    <location>
        <begin position="1052"/>
        <end position="1109"/>
    </location>
</feature>
<protein>
    <recommendedName>
        <fullName evidence="2">AAA+ ATPase domain-containing protein</fullName>
    </recommendedName>
</protein>
<dbReference type="PANTHER" id="PTHR46411:SF2">
    <property type="entry name" value="AAA+ ATPASE DOMAIN-CONTAINING PROTEIN"/>
    <property type="match status" value="1"/>
</dbReference>
<feature type="compositionally biased region" description="Acidic residues" evidence="1">
    <location>
        <begin position="1084"/>
        <end position="1109"/>
    </location>
</feature>
<proteinExistence type="predicted"/>
<dbReference type="Pfam" id="PF23232">
    <property type="entry name" value="AAA_lid_13"/>
    <property type="match status" value="1"/>
</dbReference>
<evidence type="ECO:0000313" key="3">
    <source>
        <dbReference type="EMBL" id="KAK4446140.1"/>
    </source>
</evidence>
<dbReference type="SMART" id="SM00382">
    <property type="entry name" value="AAA"/>
    <property type="match status" value="1"/>
</dbReference>
<feature type="compositionally biased region" description="Acidic residues" evidence="1">
    <location>
        <begin position="120"/>
        <end position="136"/>
    </location>
</feature>
<dbReference type="Pfam" id="PF22942">
    <property type="entry name" value="DUF7025"/>
    <property type="match status" value="1"/>
</dbReference>
<evidence type="ECO:0000259" key="2">
    <source>
        <dbReference type="SMART" id="SM00382"/>
    </source>
</evidence>
<evidence type="ECO:0000256" key="1">
    <source>
        <dbReference type="SAM" id="MobiDB-lite"/>
    </source>
</evidence>
<dbReference type="InterPro" id="IPR027417">
    <property type="entry name" value="P-loop_NTPase"/>
</dbReference>
<gene>
    <name evidence="3" type="ORF">QBC34DRAFT_151876</name>
</gene>
<feature type="compositionally biased region" description="Low complexity" evidence="1">
    <location>
        <begin position="137"/>
        <end position="146"/>
    </location>
</feature>
<dbReference type="InterPro" id="IPR056599">
    <property type="entry name" value="AAA_lid_fung"/>
</dbReference>
<dbReference type="InterPro" id="IPR003959">
    <property type="entry name" value="ATPase_AAA_core"/>
</dbReference>
<feature type="compositionally biased region" description="Basic and acidic residues" evidence="1">
    <location>
        <begin position="328"/>
        <end position="348"/>
    </location>
</feature>
<dbReference type="InterPro" id="IPR054289">
    <property type="entry name" value="DUF7025"/>
</dbReference>
<feature type="region of interest" description="Disordered" evidence="1">
    <location>
        <begin position="120"/>
        <end position="146"/>
    </location>
</feature>
<organism evidence="3 4">
    <name type="scientific">Podospora aff. communis PSN243</name>
    <dbReference type="NCBI Taxonomy" id="3040156"/>
    <lineage>
        <taxon>Eukaryota</taxon>
        <taxon>Fungi</taxon>
        <taxon>Dikarya</taxon>
        <taxon>Ascomycota</taxon>
        <taxon>Pezizomycotina</taxon>
        <taxon>Sordariomycetes</taxon>
        <taxon>Sordariomycetidae</taxon>
        <taxon>Sordariales</taxon>
        <taxon>Podosporaceae</taxon>
        <taxon>Podospora</taxon>
    </lineage>
</organism>
<dbReference type="AlphaFoldDB" id="A0AAV9GCI7"/>
<feature type="region of interest" description="Disordered" evidence="1">
    <location>
        <begin position="291"/>
        <end position="377"/>
    </location>
</feature>
<dbReference type="SUPFAM" id="SSF52540">
    <property type="entry name" value="P-loop containing nucleoside triphosphate hydrolases"/>
    <property type="match status" value="1"/>
</dbReference>
<keyword evidence="4" id="KW-1185">Reference proteome</keyword>
<dbReference type="CDD" id="cd19481">
    <property type="entry name" value="RecA-like_protease"/>
    <property type="match status" value="1"/>
</dbReference>
<dbReference type="GO" id="GO:0005524">
    <property type="term" value="F:ATP binding"/>
    <property type="evidence" value="ECO:0007669"/>
    <property type="project" value="InterPro"/>
</dbReference>
<comment type="caution">
    <text evidence="3">The sequence shown here is derived from an EMBL/GenBank/DDBJ whole genome shotgun (WGS) entry which is preliminary data.</text>
</comment>